<sequence>MLLRAPQPVPLRKRWSFWFQWVPTPRSTPFTFGYLVVLLGTTLLLRFASSTLTDKLLLLSSTDAHNLWRRPLTSLLTSALWLADGGWLTYAAIFAVLVAPLERRFGAGRTALVFFSGHVLATLATELPVMALISNGVLPTSAGRWLDIGVSYGFFTTAGALVFQLRGRLRIAAVAAVELFIALIYVTDDPGSLESIVTVLGHLCAAQFGLLFWGARLRGARPPAPPVEPPVARPRLVGAGAEA</sequence>
<feature type="transmembrane region" description="Helical" evidence="5">
    <location>
        <begin position="170"/>
        <end position="187"/>
    </location>
</feature>
<feature type="transmembrane region" description="Helical" evidence="5">
    <location>
        <begin position="111"/>
        <end position="133"/>
    </location>
</feature>
<keyword evidence="7" id="KW-1185">Reference proteome</keyword>
<dbReference type="GO" id="GO:0016020">
    <property type="term" value="C:membrane"/>
    <property type="evidence" value="ECO:0007669"/>
    <property type="project" value="UniProtKB-SubCell"/>
</dbReference>
<proteinExistence type="predicted"/>
<dbReference type="Proteomes" id="UP000198582">
    <property type="component" value="Unassembled WGS sequence"/>
</dbReference>
<evidence type="ECO:0000256" key="4">
    <source>
        <dbReference type="ARBA" id="ARBA00023136"/>
    </source>
</evidence>
<protein>
    <recommendedName>
        <fullName evidence="8">Membrane associated serine protease, rhomboid family</fullName>
    </recommendedName>
</protein>
<accession>A0A1H8XLH9</accession>
<dbReference type="STRING" id="394193.SAMN04489732_10837"/>
<gene>
    <name evidence="6" type="ORF">SAMN04489732_10837</name>
</gene>
<name>A0A1H8XLH9_9PSEU</name>
<keyword evidence="4 5" id="KW-0472">Membrane</keyword>
<dbReference type="InterPro" id="IPR046862">
    <property type="entry name" value="Rhomboid_2"/>
</dbReference>
<evidence type="ECO:0000313" key="6">
    <source>
        <dbReference type="EMBL" id="SEP40739.1"/>
    </source>
</evidence>
<keyword evidence="2 5" id="KW-0812">Transmembrane</keyword>
<comment type="subcellular location">
    <subcellularLocation>
        <location evidence="1">Membrane</location>
        <topology evidence="1">Multi-pass membrane protein</topology>
    </subcellularLocation>
</comment>
<dbReference type="InterPro" id="IPR035952">
    <property type="entry name" value="Rhomboid-like_sf"/>
</dbReference>
<evidence type="ECO:0000313" key="7">
    <source>
        <dbReference type="Proteomes" id="UP000198582"/>
    </source>
</evidence>
<evidence type="ECO:0008006" key="8">
    <source>
        <dbReference type="Google" id="ProtNLM"/>
    </source>
</evidence>
<dbReference type="SUPFAM" id="SSF144091">
    <property type="entry name" value="Rhomboid-like"/>
    <property type="match status" value="1"/>
</dbReference>
<feature type="transmembrane region" description="Helical" evidence="5">
    <location>
        <begin position="193"/>
        <end position="213"/>
    </location>
</feature>
<feature type="transmembrane region" description="Helical" evidence="5">
    <location>
        <begin position="74"/>
        <end position="99"/>
    </location>
</feature>
<evidence type="ECO:0000256" key="2">
    <source>
        <dbReference type="ARBA" id="ARBA00022692"/>
    </source>
</evidence>
<reference evidence="6 7" key="1">
    <citation type="submission" date="2016-10" db="EMBL/GenBank/DDBJ databases">
        <authorList>
            <person name="de Groot N.N."/>
        </authorList>
    </citation>
    <scope>NUCLEOTIDE SEQUENCE [LARGE SCALE GENOMIC DNA]</scope>
    <source>
        <strain evidence="6 7">DSM 44993</strain>
    </source>
</reference>
<dbReference type="EMBL" id="FOEF01000008">
    <property type="protein sequence ID" value="SEP40739.1"/>
    <property type="molecule type" value="Genomic_DNA"/>
</dbReference>
<dbReference type="Pfam" id="PF20401">
    <property type="entry name" value="Rhomboid_2"/>
    <property type="match status" value="1"/>
</dbReference>
<feature type="transmembrane region" description="Helical" evidence="5">
    <location>
        <begin position="145"/>
        <end position="163"/>
    </location>
</feature>
<evidence type="ECO:0000256" key="1">
    <source>
        <dbReference type="ARBA" id="ARBA00004141"/>
    </source>
</evidence>
<evidence type="ECO:0000256" key="3">
    <source>
        <dbReference type="ARBA" id="ARBA00022989"/>
    </source>
</evidence>
<evidence type="ECO:0000256" key="5">
    <source>
        <dbReference type="SAM" id="Phobius"/>
    </source>
</evidence>
<organism evidence="6 7">
    <name type="scientific">Amycolatopsis saalfeldensis</name>
    <dbReference type="NCBI Taxonomy" id="394193"/>
    <lineage>
        <taxon>Bacteria</taxon>
        <taxon>Bacillati</taxon>
        <taxon>Actinomycetota</taxon>
        <taxon>Actinomycetes</taxon>
        <taxon>Pseudonocardiales</taxon>
        <taxon>Pseudonocardiaceae</taxon>
        <taxon>Amycolatopsis</taxon>
    </lineage>
</organism>
<dbReference type="AlphaFoldDB" id="A0A1H8XLH9"/>
<keyword evidence="3 5" id="KW-1133">Transmembrane helix</keyword>